<evidence type="ECO:0000313" key="3">
    <source>
        <dbReference type="Proteomes" id="UP000662703"/>
    </source>
</evidence>
<feature type="signal peptide" evidence="1">
    <location>
        <begin position="1"/>
        <end position="20"/>
    </location>
</feature>
<dbReference type="PROSITE" id="PS51257">
    <property type="entry name" value="PROKAR_LIPOPROTEIN"/>
    <property type="match status" value="1"/>
</dbReference>
<gene>
    <name evidence="2" type="ORF">Y5W_02579</name>
</gene>
<sequence>MNSVSKAATLLAAVSLSGCAGIVGGELARVDQTSVTVPVCDADTGPTPYYFELDAAARNDYLDDNPAGSLSGFTLGLLPTYWLSPLKAEARLYHRGERIDTYQYSARVHKFYGLLWALPLIPVNAMVADYNQVPANEGVGLAVGWIIPEKAAARAYLDATEERGLAPDQVCYRRPDHRY</sequence>
<evidence type="ECO:0000313" key="2">
    <source>
        <dbReference type="EMBL" id="MBF5057285.1"/>
    </source>
</evidence>
<proteinExistence type="predicted"/>
<organism evidence="2 3">
    <name type="scientific">Alloalcanivorax profundimaris</name>
    <dbReference type="NCBI Taxonomy" id="2735259"/>
    <lineage>
        <taxon>Bacteria</taxon>
        <taxon>Pseudomonadati</taxon>
        <taxon>Pseudomonadota</taxon>
        <taxon>Gammaproteobacteria</taxon>
        <taxon>Oceanospirillales</taxon>
        <taxon>Alcanivoracaceae</taxon>
        <taxon>Alloalcanivorax</taxon>
    </lineage>
</organism>
<evidence type="ECO:0008006" key="4">
    <source>
        <dbReference type="Google" id="ProtNLM"/>
    </source>
</evidence>
<dbReference type="EMBL" id="ARXX01000041">
    <property type="protein sequence ID" value="MBF5057285.1"/>
    <property type="molecule type" value="Genomic_DNA"/>
</dbReference>
<reference evidence="2 3" key="1">
    <citation type="submission" date="2012-09" db="EMBL/GenBank/DDBJ databases">
        <title>Genome Sequence of alkane-degrading Bacterium Alcanivorax sp. 521-1.</title>
        <authorList>
            <person name="Lai Q."/>
            <person name="Shao Z."/>
        </authorList>
    </citation>
    <scope>NUCLEOTIDE SEQUENCE [LARGE SCALE GENOMIC DNA]</scope>
    <source>
        <strain evidence="2 3">521-1</strain>
    </source>
</reference>
<dbReference type="RefSeq" id="WP_194298301.1">
    <property type="nucleotide sequence ID" value="NZ_ARXX01000041.1"/>
</dbReference>
<keyword evidence="1" id="KW-0732">Signal</keyword>
<keyword evidence="3" id="KW-1185">Reference proteome</keyword>
<comment type="caution">
    <text evidence="2">The sequence shown here is derived from an EMBL/GenBank/DDBJ whole genome shotgun (WGS) entry which is preliminary data.</text>
</comment>
<protein>
    <recommendedName>
        <fullName evidence="4">Lipoprotein</fullName>
    </recommendedName>
</protein>
<dbReference type="Proteomes" id="UP000662703">
    <property type="component" value="Unassembled WGS sequence"/>
</dbReference>
<feature type="chain" id="PRO_5046148017" description="Lipoprotein" evidence="1">
    <location>
        <begin position="21"/>
        <end position="179"/>
    </location>
</feature>
<name>A0ABS0ATF9_9GAMM</name>
<accession>A0ABS0ATF9</accession>
<evidence type="ECO:0000256" key="1">
    <source>
        <dbReference type="SAM" id="SignalP"/>
    </source>
</evidence>